<protein>
    <submittedName>
        <fullName evidence="2">RNA pseudouridine synthase D3</fullName>
    </submittedName>
</protein>
<dbReference type="GeneTree" id="ENSGT00940000161059"/>
<dbReference type="GO" id="GO:0003723">
    <property type="term" value="F:RNA binding"/>
    <property type="evidence" value="ECO:0007669"/>
    <property type="project" value="InterPro"/>
</dbReference>
<dbReference type="Pfam" id="PF00849">
    <property type="entry name" value="PseudoU_synth_2"/>
    <property type="match status" value="1"/>
</dbReference>
<evidence type="ECO:0000313" key="2">
    <source>
        <dbReference type="Ensembl" id="ENSEBUP00000025298.1"/>
    </source>
</evidence>
<dbReference type="OMA" id="GESAFPQ"/>
<dbReference type="Ensembl" id="ENSEBUT00000025874.1">
    <property type="protein sequence ID" value="ENSEBUP00000025298.1"/>
    <property type="gene ID" value="ENSEBUG00000015605.1"/>
</dbReference>
<dbReference type="AlphaFoldDB" id="A0A8C4R4R9"/>
<evidence type="ECO:0000259" key="1">
    <source>
        <dbReference type="Pfam" id="PF00849"/>
    </source>
</evidence>
<feature type="domain" description="Pseudouridine synthase RsuA/RluA-like" evidence="1">
    <location>
        <begin position="85"/>
        <end position="247"/>
    </location>
</feature>
<dbReference type="InterPro" id="IPR050188">
    <property type="entry name" value="RluA_PseudoU_synthase"/>
</dbReference>
<dbReference type="CDD" id="cd02869">
    <property type="entry name" value="PseudoU_synth_RluA_like"/>
    <property type="match status" value="1"/>
</dbReference>
<proteinExistence type="predicted"/>
<dbReference type="Gene3D" id="3.30.2350.10">
    <property type="entry name" value="Pseudouridine synthase"/>
    <property type="match status" value="1"/>
</dbReference>
<dbReference type="PANTHER" id="PTHR21600">
    <property type="entry name" value="MITOCHONDRIAL RNA PSEUDOURIDINE SYNTHASE"/>
    <property type="match status" value="1"/>
</dbReference>
<reference evidence="2" key="2">
    <citation type="submission" date="2025-09" db="UniProtKB">
        <authorList>
            <consortium name="Ensembl"/>
        </authorList>
    </citation>
    <scope>IDENTIFICATION</scope>
</reference>
<accession>A0A8C4R4R9</accession>
<dbReference type="SUPFAM" id="SSF55120">
    <property type="entry name" value="Pseudouridine synthase"/>
    <property type="match status" value="1"/>
</dbReference>
<reference evidence="2" key="1">
    <citation type="submission" date="2025-08" db="UniProtKB">
        <authorList>
            <consortium name="Ensembl"/>
        </authorList>
    </citation>
    <scope>IDENTIFICATION</scope>
</reference>
<dbReference type="InterPro" id="IPR020103">
    <property type="entry name" value="PsdUridine_synth_cat_dom_sf"/>
</dbReference>
<name>A0A8C4R4R9_EPTBU</name>
<evidence type="ECO:0000313" key="3">
    <source>
        <dbReference type="Proteomes" id="UP000694388"/>
    </source>
</evidence>
<dbReference type="Proteomes" id="UP000694388">
    <property type="component" value="Unplaced"/>
</dbReference>
<dbReference type="InterPro" id="IPR006145">
    <property type="entry name" value="PsdUridine_synth_RsuA/RluA"/>
</dbReference>
<dbReference type="PANTHER" id="PTHR21600:SF49">
    <property type="entry name" value="MITOCHONDRIAL MRNA PSEUDOURIDINE SYNTHASE RPUSD3"/>
    <property type="match status" value="1"/>
</dbReference>
<keyword evidence="3" id="KW-1185">Reference proteome</keyword>
<sequence>MWSPSRVIHCSTTHAAFRLGLSGQPKPGLSLVRYNWFQRCGSNRAEEPMPPSASVHNVEVDMDLTSYENVLAHLVKHVLFRKGPLIALNKPIGLPLHGMEDDQVNVTSLLNDLAHRLSASTDLHIVKSAPKEQSGVLLLSECYDTSQKLEAAFKQARQQRQLLHTYWAVVIGIPNPPEGHINIALSEQLIGSHRLMVPVMNPSRGSLFKKEARKTHSSYQVRREGKGYCLLEMSPLTAQKHQLQVHVTKLLCSVLGDQMYGGRVRYILGHPTPIDPEIALQTPQARWPSQLMRSLLYRFINTLVYF</sequence>
<dbReference type="GO" id="GO:0001522">
    <property type="term" value="P:pseudouridine synthesis"/>
    <property type="evidence" value="ECO:0007669"/>
    <property type="project" value="InterPro"/>
</dbReference>
<dbReference type="GO" id="GO:0009982">
    <property type="term" value="F:pseudouridine synthase activity"/>
    <property type="evidence" value="ECO:0007669"/>
    <property type="project" value="InterPro"/>
</dbReference>
<organism evidence="2 3">
    <name type="scientific">Eptatretus burgeri</name>
    <name type="common">Inshore hagfish</name>
    <dbReference type="NCBI Taxonomy" id="7764"/>
    <lineage>
        <taxon>Eukaryota</taxon>
        <taxon>Metazoa</taxon>
        <taxon>Chordata</taxon>
        <taxon>Craniata</taxon>
        <taxon>Vertebrata</taxon>
        <taxon>Cyclostomata</taxon>
        <taxon>Myxini</taxon>
        <taxon>Myxiniformes</taxon>
        <taxon>Myxinidae</taxon>
        <taxon>Eptatretinae</taxon>
        <taxon>Eptatretus</taxon>
    </lineage>
</organism>